<feature type="domain" description="Trimeric autotransporter adhesin YadA-like head" evidence="13">
    <location>
        <begin position="365"/>
        <end position="389"/>
    </location>
</feature>
<evidence type="ECO:0000259" key="14">
    <source>
        <dbReference type="Pfam" id="PF05662"/>
    </source>
</evidence>
<dbReference type="Proteomes" id="UP001206331">
    <property type="component" value="Unassembled WGS sequence"/>
</dbReference>
<evidence type="ECO:0000256" key="7">
    <source>
        <dbReference type="ARBA" id="ARBA00022729"/>
    </source>
</evidence>
<feature type="domain" description="Trimeric autotransporter adhesin YadA-like head" evidence="13">
    <location>
        <begin position="196"/>
        <end position="220"/>
    </location>
</feature>
<evidence type="ECO:0000256" key="4">
    <source>
        <dbReference type="ARBA" id="ARBA00022448"/>
    </source>
</evidence>
<feature type="domain" description="Trimeric autotransporter adhesin YadA-like stalk" evidence="14">
    <location>
        <begin position="1221"/>
        <end position="1264"/>
    </location>
</feature>
<dbReference type="InterPro" id="IPR008635">
    <property type="entry name" value="Coiled_stalk_dom"/>
</dbReference>
<feature type="domain" description="Trimeric autotransporter adhesin YadA-like stalk" evidence="14">
    <location>
        <begin position="4182"/>
        <end position="4219"/>
    </location>
</feature>
<keyword evidence="17" id="KW-1185">Reference proteome</keyword>
<comment type="caution">
    <text evidence="16">The sequence shown here is derived from an EMBL/GenBank/DDBJ whole genome shotgun (WGS) entry which is preliminary data.</text>
</comment>
<sequence>MNHIYKVVWSTVTNSLVVVSELARSKGKAASTVSDVKDVSNKTTAVAVAAALQVAAVGTIAIGSFAPMEANAIVAISHVENGVISTDNSAKANASTVVSSPYYHHTTTDEGTRAYNYYNPGNPGERSSDLYSSTKYAHGIAIGCNTNAIATTGKGGSNGIAIGDFSEATGGLSVSLGVQATSRDVGAVAIGTAANASGFNSLAMMRQSAATGNYSTAIGSVSYAKGEASVALGASATAHGSQSIAIGSVDPKTTKGTTDEAFRTAYDGVNSTETYGNRSMALGSGAKTNGNDSFAVGSGARTGTFTDSVDIFGHKDTVAAVSANEAIAFGNDSKALKDKAVAFGNNATARGEESVAFAFNATSVGNQSVAIGTNSNAAHDRVVTIGTNSTATHNRSMAIGEEAKAKANHSLALGANATVTVANSVSLGADSFADEIGGSADMQINGKTYKFAGGQAQGTVSVGSGYDKDQARSGTVVRTITDLGAGRVLANSTDAINGSQLYALATEIEKGWNVATSATNEGSKTGDTTAAKVINGETVTFTADKNIAIDQQGKNITVKTEDDVTFNSVNTKDLTATGNTKVNNFTVEKGGKVDMGGNNVTNVAAPTADTDAANKKYVDDGRTQVKSTDGSVTITNSTTNGATVYDLKVNANVSYEGDSGKGTNKLSDPIRFAGVENETVTKAEDGKVTVGLADKAKESLKKADSAMQEFTVGTDAQHQATGITVNQKDKRFDIIGTQDYVTTTVTDGSVKVDIDQKFKDQVNTNTNNIADNKQNITNNANNITKNADNIAKNTQNITNNTNNITKNAEAIAKGFGLEAQDGNNVTKQLGEKVKVVGGNQNINTTVTADGKLAINLNNTLDLGDKGSVKIGSTKVDQDGLTITGGPSVTKTGINAGSKKITNVEAGEVSENSKEAVNGSQLYATNQNVTNNTNSINSLNTTVQAGWELQVEGNKAKDVTPKDKVANFKAGDNINVSIATDKSVVIATDKDVTFDNVKTQNLNVEGDTNVNNFTVKNGGKVDMGNNRVTNVATPTADTDAANKKYVDDARTIVTSNDGSVTIAETQNGPAKSYDLKVNANVSYAGDSGNGTNKLSEEIKFAGTTGEIVTEAKDGQVTFKLDDKVKNDIKDNADKIAKGFGLQAEDNKTVNKDLGEKIEVVGGNKNINTTIDGEKLKVNLNNTLDLSEQGSVKIGDTTINNGGLEIAGGPSVKKDGINAGDKKITNVEAGEISANSKDAVNGSQLYATNQNVTNNTNSINSLNTTVQAGWELQVGGKKAKNVTPTSNVANFIAGDNIAVTAEQDGSVKIATQKDVTFDNVTANNGLTVKKGATINMGDNVVTNVADGKVSADSKDAVNGSQLHQTNQNVTKLGDKLTAEGLNFVGDNGQVVHRDLGATLSVVGGAKADLSENNIGVEGKDGTLTVKLAKTLNDLTSANFTTNGQGNTVINGNGVTITPANGDTAKTVSLTNNGLNNGGNNITNVARGTKGTDAVNVDQLNEVSLAANAGWKLRANNAEESVVKPNDAVSLNNTDNNIVITKKAGDNNVTFGLNNTVKVGTNNAVTIDGTNGTVGGLTNKTFDPTKIVSGQAATEDQLKQVHGDLNTNITNASKDLTTKGLNFVGDDKEVVHRNLGDTLSIVGGAEEANLSDKNIGVVGSEGKLEVKLAKTLKELTNATFTTAGNNGNTVIDGKGVTITTAGGADKTVSLTDKGLNNGNNKITNVSAGTDATDAVNVSQLEKVNATAKAGWNLAVNDDAKGSNIAPNATVRLNNKDGNIKVTKEGNNVTFDLNNTVKVGTGDKAVTINGTDGTVTGLTNKTFTPGQIVSGRAATEDQLQSSHDQLNTNITNLSNNLTEKGLSFSADNKGAKVHRKLGETLSVVGNADPAKLSDKNIGVEANEANGQLVVKLAKELTDLTSANFTATGANTTINGNGVTITPKGADVTKTVSLTDKGLNNGGNNITNVANGTADTDAVNVSQLKEVSSTANAGWNLTVNGTSSSNVAPKATVDLANKDGNIVITKDNNNVTFALNSNLTVGGKDGKDGKDGSIGVNGKDGSAVVLNGKDGSIGLTGPKGADGKSATANITVAKGPAGVDGKDGANGTDGMTRIVYTDPNGTKHNVSTLNDGLSFVGNTGGAVAKKLNETLTIKGELANADAATAENIRVDNVGGDLIVKLAQNLTNLTTATFGKDGNDQLVINKDGLTIKPTTGGDAKTVSLTENGLNNGNNIITNVSSGLVGNDGKTKVALKDANGTTLTNAVNVGDLQNTVKDLTNATTGGFGLKDSAGNEVKQDLGTSIKVTGKDGVNAQVVTDGNGKALQIGLNSTVTVGNDQEPGVITVKGENGKDGVSINGKDGTIGLNGKDGANGSITVKNGQPGVDGKDGKTRIVYETTKDGKTTTEEVATLNDGLKFVGDKGEVIAKKLNDTLAVKGNLAKDANVTDKNLRVDNEKDELIIKMAKELTDLTNATFTSADSNTTIGGNGVTITPNTGDKVSLTDKGLNNGNNTITNVAEGKNGTDAVNVNQLERVNATANAGWNISANGANSTNVGPKGNVSLNNTDGNIVITKGTTDNNVTFALNNNLTVGKDGKDGKDGVDGQIGVNGKDGSSVVLNGKDGSIGLTGPRGTDGKDGASANISVADGKPGLDGKPGETKTRIVYETKDDNGKPVKEEVATLNDGLNFIGNQGDKIAKKLNDTLTVKGTLANDAAASSENVRVDSQDGALVVKLAQNLANLTTATFGNTATDKTVVGKDGVTISADKPENTVSLTDKGLNNGNNQITNVTSGLTDATGNKTDLANATSTNAVNVGDLKETVKNITTDGFGLKDDKGTEVKQDLGKTIQIKGKDGVTVTSNVTDKSLEVALAGDVVVNGKDGKDGTIGVKGADGKDGTTITKDAIVFNGVDGVNGKDGKDGAEGKASIKVEKGAKGIDGNDGKDGESKTRIVYEKPNGDKEEVATLKDGLHFVGDKGTSIAKKLNETLAIKGNLTSTAEVTDKNLRVDNEGEQLIVKMAKVLTDLTSANFTDAAGNNTIIGGNGVTITPKAGDSVSLTGKGLNNGNNTITNVKAGLNGTDAVNVNQLEKVNATAKAGWKLTNNGTNESTVTPNATVDLANKDGNIIITKDGNNVTFGFNSDLTVGGPGKDGKDGKDGSIGVKGKDGTTGVTLNGKDGSIGLTGAPGKDGKNASANITVAQGAKGLDGNDGVNGESKTRIVYEKPNGEKEEVATLNDGLNFVGNDGKVVTKKLNDTLAIKGGINTEAGLTAASDRNVGVRESDKGLNIVIAERPTFSGIIVDGKDGKDAEVKFAKDGKDGMSIVGTRGADGQNGLTLKGADGKDGVSFKEGGRITNVADGKDGKDAVNKDQLERVNATANAGWKLTVNNGNNQTTVTPNATVDLANTDGNIVITKDANNVTFALNNNLTVGGKDGKDGEIGVKGADGKTGVTLNGKDGSIGINGKDGSNGAITVEKGAVGVDGTDGANGKDGMTRIVYTDANGTKHNVSTLNDGLSFVGDTGNPIAKKLNQTLTIKGNLDAAAAVTDKNLRVDNVDGALIIKMAKSLTDLTNATFTSGNSNTTIGGNGLTITPNAGNTVSLTDKGLNNGNNQITNVTSGLVNRNGDKVDLANATGDVLTNAVNVGDLKDSVNNLTNATTGGFGLTDEKGGNVKADLGKTVTVIGDGSVKTEVVEKDGKKALQIGLTNNVTVGNDKEPGVITVKGENGKDGVSISGKDGISIKGENGKDAVSINGKDGNGAIAVNGKDGKTGVGLDGANGTIGINGKDGSNGTITLAKGEPGVDGKDGKTRIVYETKTPDGKTVTEEVATLKDGLKFVGDDGKVITKELNKTLTIKGNLSTVADVTDKNLRVDNVDGALIIKMARTLTDLTSATFTNVGGDKSVVDGNGLTITPANGGNTVSLTTKGLDNGGNKVINVAAGDVNATSTDAVNGSQLYAVSEVANKGWNIQTNGNVSTNVKPGDTVNFANGKNIEINNDGTNVTVGLAKDVDLGKDGSIKAGDTIMNNEGVKVGDKVSLTKDGLTAGDVKISAEAGINAGNKQITNVESGLGGTKLADAKGDTLKNAANIGDLQTAISGVTDAEQGGGFGLADDNGTEVKQSLGKTIQVKGDGNVTTTVTNGSLTVGLNKDVDLGKDGSLTAGGTKVSEKGVSFADSLVNLTSNGLNNGGNKVTNVKAGEVSATSTDAVNGSQLYATNQNVTNLQNNVAKGWNIEAGTVEGSTGKVTGASKSNVAMGDTVGVKAGNNIEITQDGSNIAIATSATPTFDTVTVGKDGNTATVGTVQDEHGSAIKVTGADGKSETRINNVADGKADNDAVNVRQLRGVAQNVANIDNRVSKLDKRVRGIGANSAAASSLPQVMLPGKSMVAVAGGAYSGASAVAVGYSRASDNGKVILKVNGTANSAGHYSGGVGVGYQW</sequence>
<evidence type="ECO:0000256" key="9">
    <source>
        <dbReference type="ARBA" id="ARBA00023136"/>
    </source>
</evidence>
<dbReference type="SUPFAM" id="SSF54523">
    <property type="entry name" value="Pili subunits"/>
    <property type="match status" value="1"/>
</dbReference>
<dbReference type="EMBL" id="JAJUPA010000015">
    <property type="protein sequence ID" value="MCQ9630853.1"/>
    <property type="molecule type" value="Genomic_DNA"/>
</dbReference>
<feature type="domain" description="Trimeric autotransporter adhesin YadA-like stalk" evidence="14">
    <location>
        <begin position="1718"/>
        <end position="1756"/>
    </location>
</feature>
<feature type="domain" description="Trimeric autotransporter adhesin YadA-like head" evidence="13">
    <location>
        <begin position="405"/>
        <end position="431"/>
    </location>
</feature>
<keyword evidence="8" id="KW-0653">Protein transport</keyword>
<comment type="similarity">
    <text evidence="3">Belongs to the autotransporter-2 (AT-2) (TC 1.B.40) family.</text>
</comment>
<feature type="domain" description="Trimeric autotransporter adhesin YadA-like stalk" evidence="14">
    <location>
        <begin position="3925"/>
        <end position="3969"/>
    </location>
</feature>
<reference evidence="16 17" key="1">
    <citation type="submission" date="2021-12" db="EMBL/GenBank/DDBJ databases">
        <title>Identification and characterization of A. suis stains in western Canada.</title>
        <authorList>
            <person name="Kulathunga D.G.R.S."/>
            <person name="De Oliveira Costa M."/>
        </authorList>
    </citation>
    <scope>NUCLEOTIDE SEQUENCE [LARGE SCALE GENOMIC DNA]</scope>
    <source>
        <strain evidence="16 17">18_292</strain>
    </source>
</reference>
<dbReference type="Gene3D" id="6.20.50.100">
    <property type="match status" value="8"/>
</dbReference>
<dbReference type="RefSeq" id="WP_116743913.1">
    <property type="nucleotide sequence ID" value="NZ_JAJUOY010000016.1"/>
</dbReference>
<organism evidence="16 17">
    <name type="scientific">Actinobacillus suis</name>
    <dbReference type="NCBI Taxonomy" id="716"/>
    <lineage>
        <taxon>Bacteria</taxon>
        <taxon>Pseudomonadati</taxon>
        <taxon>Pseudomonadota</taxon>
        <taxon>Gammaproteobacteria</taxon>
        <taxon>Pasteurellales</taxon>
        <taxon>Pasteurellaceae</taxon>
        <taxon>Actinobacillus</taxon>
    </lineage>
</organism>
<name>A0ABT1WWP8_ACTSU</name>
<dbReference type="PANTHER" id="PTHR24023:SF1019">
    <property type="entry name" value="COLLAGEN ALPHA-5(IV) CHAIN ISOFORM X1"/>
    <property type="match status" value="1"/>
</dbReference>
<dbReference type="InterPro" id="IPR008640">
    <property type="entry name" value="Adhesin_Head_dom"/>
</dbReference>
<proteinExistence type="inferred from homology"/>
<protein>
    <submittedName>
        <fullName evidence="16">YadA-like family protein</fullName>
    </submittedName>
</protein>
<dbReference type="InterPro" id="IPR050149">
    <property type="entry name" value="Collagen_superfamily"/>
</dbReference>
<keyword evidence="9" id="KW-0472">Membrane</keyword>
<feature type="domain" description="Trimeric autotransporter adhesin YadA-like stalk" evidence="14">
    <location>
        <begin position="899"/>
        <end position="942"/>
    </location>
</feature>
<dbReference type="InterPro" id="IPR005594">
    <property type="entry name" value="YadA_C"/>
</dbReference>
<feature type="domain" description="Trimeric autotransporter adhesin YadA-like stalk" evidence="14">
    <location>
        <begin position="3062"/>
        <end position="3101"/>
    </location>
</feature>
<evidence type="ECO:0000313" key="17">
    <source>
        <dbReference type="Proteomes" id="UP001206331"/>
    </source>
</evidence>
<evidence type="ECO:0000256" key="8">
    <source>
        <dbReference type="ARBA" id="ARBA00022927"/>
    </source>
</evidence>
<dbReference type="InterPro" id="IPR011049">
    <property type="entry name" value="Serralysin-like_metalloprot_C"/>
</dbReference>
<evidence type="ECO:0000256" key="6">
    <source>
        <dbReference type="ARBA" id="ARBA00022692"/>
    </source>
</evidence>
<feature type="region of interest" description="Disordered" evidence="11">
    <location>
        <begin position="2607"/>
        <end position="2652"/>
    </location>
</feature>
<dbReference type="Pfam" id="PF03895">
    <property type="entry name" value="YadA_anchor"/>
    <property type="match status" value="1"/>
</dbReference>
<dbReference type="CDD" id="cd12820">
    <property type="entry name" value="LbR_YadA-like"/>
    <property type="match status" value="2"/>
</dbReference>
<dbReference type="Pfam" id="PF13018">
    <property type="entry name" value="ESPR"/>
    <property type="match status" value="1"/>
</dbReference>
<keyword evidence="4" id="KW-0813">Transport</keyword>
<evidence type="ECO:0000256" key="5">
    <source>
        <dbReference type="ARBA" id="ARBA00022452"/>
    </source>
</evidence>
<evidence type="ECO:0000313" key="16">
    <source>
        <dbReference type="EMBL" id="MCQ9630853.1"/>
    </source>
</evidence>
<feature type="domain" description="Trimeric autotransporter adhesin YadA-like stalk" evidence="14">
    <location>
        <begin position="3345"/>
        <end position="3386"/>
    </location>
</feature>
<dbReference type="InterPro" id="IPR045584">
    <property type="entry name" value="Pilin-like"/>
</dbReference>
<feature type="domain" description="Trimeric autotransporter adhesin YadA-like head" evidence="13">
    <location>
        <begin position="276"/>
        <end position="300"/>
    </location>
</feature>
<dbReference type="Pfam" id="PF05658">
    <property type="entry name" value="YadA_head"/>
    <property type="match status" value="6"/>
</dbReference>
<dbReference type="Gene3D" id="3.30.1300.30">
    <property type="entry name" value="GSPII I/J protein-like"/>
    <property type="match status" value="1"/>
</dbReference>
<feature type="domain" description="Trimeric autotransporter adhesin YadA-like stalk" evidence="14">
    <location>
        <begin position="1339"/>
        <end position="1375"/>
    </location>
</feature>
<evidence type="ECO:0000256" key="2">
    <source>
        <dbReference type="ARBA" id="ARBA00004442"/>
    </source>
</evidence>
<feature type="domain" description="Trimeric autotransporter adhesin YadA-like C-terminal membrane anchor" evidence="12">
    <location>
        <begin position="4368"/>
        <end position="4428"/>
    </location>
</feature>
<dbReference type="InterPro" id="IPR024973">
    <property type="entry name" value="ESPR"/>
</dbReference>
<keyword evidence="5" id="KW-1134">Transmembrane beta strand</keyword>
<dbReference type="PANTHER" id="PTHR24023">
    <property type="entry name" value="COLLAGEN ALPHA"/>
    <property type="match status" value="1"/>
</dbReference>
<evidence type="ECO:0000256" key="11">
    <source>
        <dbReference type="SAM" id="MobiDB-lite"/>
    </source>
</evidence>
<feature type="domain" description="Trimeric autotransporter adhesin YadA-like head" evidence="13">
    <location>
        <begin position="323"/>
        <end position="347"/>
    </location>
</feature>
<accession>A0ABT1WWP8</accession>
<keyword evidence="6" id="KW-0812">Transmembrane</keyword>
<dbReference type="SUPFAM" id="SSF101967">
    <property type="entry name" value="Adhesin YadA, collagen-binding domain"/>
    <property type="match status" value="11"/>
</dbReference>
<dbReference type="Pfam" id="PF05662">
    <property type="entry name" value="YadA_stalk"/>
    <property type="match status" value="13"/>
</dbReference>
<evidence type="ECO:0000259" key="13">
    <source>
        <dbReference type="Pfam" id="PF05658"/>
    </source>
</evidence>
<keyword evidence="10" id="KW-0998">Cell outer membrane</keyword>
<evidence type="ECO:0000259" key="15">
    <source>
        <dbReference type="Pfam" id="PF13018"/>
    </source>
</evidence>
<feature type="domain" description="Trimeric autotransporter adhesin YadA-like head" evidence="13">
    <location>
        <begin position="224"/>
        <end position="248"/>
    </location>
</feature>
<feature type="domain" description="Trimeric autotransporter adhesin YadA-like stalk" evidence="14">
    <location>
        <begin position="1961"/>
        <end position="2001"/>
    </location>
</feature>
<feature type="domain" description="Trimeric autotransporter adhesin YadA-like stalk" evidence="14">
    <location>
        <begin position="1479"/>
        <end position="1515"/>
    </location>
</feature>
<feature type="domain" description="ESPR" evidence="15">
    <location>
        <begin position="1"/>
        <end position="39"/>
    </location>
</feature>
<evidence type="ECO:0000256" key="3">
    <source>
        <dbReference type="ARBA" id="ARBA00005848"/>
    </source>
</evidence>
<feature type="domain" description="Trimeric autotransporter adhesin YadA-like stalk" evidence="14">
    <location>
        <begin position="480"/>
        <end position="522"/>
    </location>
</feature>
<gene>
    <name evidence="16" type="ORF">LZL92_11265</name>
</gene>
<evidence type="ECO:0000259" key="12">
    <source>
        <dbReference type="Pfam" id="PF03895"/>
    </source>
</evidence>
<dbReference type="Gene3D" id="2.150.10.10">
    <property type="entry name" value="Serralysin-like metalloprotease, C-terminal"/>
    <property type="match status" value="5"/>
</dbReference>
<evidence type="ECO:0000256" key="1">
    <source>
        <dbReference type="ARBA" id="ARBA00004241"/>
    </source>
</evidence>
<dbReference type="Gene3D" id="1.20.5.170">
    <property type="match status" value="4"/>
</dbReference>
<evidence type="ECO:0000256" key="10">
    <source>
        <dbReference type="ARBA" id="ARBA00023237"/>
    </source>
</evidence>
<keyword evidence="7" id="KW-0732">Signal</keyword>
<feature type="domain" description="Trimeric autotransporter adhesin YadA-like stalk" evidence="14">
    <location>
        <begin position="4314"/>
        <end position="4348"/>
    </location>
</feature>
<comment type="subcellular location">
    <subcellularLocation>
        <location evidence="2">Cell outer membrane</location>
    </subcellularLocation>
    <subcellularLocation>
        <location evidence="1">Cell surface</location>
    </subcellularLocation>
</comment>
<dbReference type="Gene3D" id="2.20.70.140">
    <property type="match status" value="8"/>
</dbReference>
<feature type="domain" description="Trimeric autotransporter adhesin YadA-like stalk" evidence="14">
    <location>
        <begin position="2508"/>
        <end position="2548"/>
    </location>
</feature>